<name>A0A7R9FWC7_TIMSH</name>
<feature type="region of interest" description="Disordered" evidence="1">
    <location>
        <begin position="345"/>
        <end position="381"/>
    </location>
</feature>
<dbReference type="EMBL" id="OC000317">
    <property type="protein sequence ID" value="CAD7256894.1"/>
    <property type="molecule type" value="Genomic_DNA"/>
</dbReference>
<proteinExistence type="predicted"/>
<accession>A0A7R9FWC7</accession>
<evidence type="ECO:0000313" key="2">
    <source>
        <dbReference type="EMBL" id="CAD7256894.1"/>
    </source>
</evidence>
<feature type="compositionally biased region" description="Polar residues" evidence="1">
    <location>
        <begin position="353"/>
        <end position="362"/>
    </location>
</feature>
<evidence type="ECO:0000256" key="1">
    <source>
        <dbReference type="SAM" id="MobiDB-lite"/>
    </source>
</evidence>
<feature type="region of interest" description="Disordered" evidence="1">
    <location>
        <begin position="230"/>
        <end position="249"/>
    </location>
</feature>
<gene>
    <name evidence="2" type="ORF">TSIB3V08_LOCUS1169</name>
</gene>
<reference evidence="2" key="1">
    <citation type="submission" date="2020-11" db="EMBL/GenBank/DDBJ databases">
        <authorList>
            <person name="Tran Van P."/>
        </authorList>
    </citation>
    <scope>NUCLEOTIDE SEQUENCE</scope>
</reference>
<protein>
    <submittedName>
        <fullName evidence="2">Uncharacterized protein</fullName>
    </submittedName>
</protein>
<organism evidence="2">
    <name type="scientific">Timema shepardi</name>
    <name type="common">Walking stick</name>
    <dbReference type="NCBI Taxonomy" id="629360"/>
    <lineage>
        <taxon>Eukaryota</taxon>
        <taxon>Metazoa</taxon>
        <taxon>Ecdysozoa</taxon>
        <taxon>Arthropoda</taxon>
        <taxon>Hexapoda</taxon>
        <taxon>Insecta</taxon>
        <taxon>Pterygota</taxon>
        <taxon>Neoptera</taxon>
        <taxon>Polyneoptera</taxon>
        <taxon>Phasmatodea</taxon>
        <taxon>Timematodea</taxon>
        <taxon>Timematoidea</taxon>
        <taxon>Timematidae</taxon>
        <taxon>Timema</taxon>
    </lineage>
</organism>
<dbReference type="AlphaFoldDB" id="A0A7R9FWC7"/>
<sequence>MRDGVDKVVGSRILGLWVSMFVCLIRIIPPCGVGGWSYLGTNLETALGLDAKGYSASHAGYARQLQPRITHLSLSGLDPMRKGLTLPSEDVVLLYVLAGIKAPSGLSAVHTTGIQRARLPSARLRFVWRSPLYSTLLADNPKRYLRLHPGDSIGPSHVICDKPCSLAMVYLKFTLSSNVSIHYSTMCSGITSLPQSQVPVSITRLAKTALYGLCPVINCTKPGEGCRTISRSVPKKPQPPHPKGWDDPVQAGYPGRPRLEGPGARTLPRCQRHHLSAFKLAAPQSPSHFWAATASKLVVWAFNPALCIIYNKSNLMESYQSAGLLRAPVGLGKIELEEVNPHLRGGRVENHLGKTTPSSPDQDLNLDLPVISSRASTRQAR</sequence>